<organism evidence="1 2">
    <name type="scientific">Trichoderma simmonsii</name>
    <dbReference type="NCBI Taxonomy" id="1491479"/>
    <lineage>
        <taxon>Eukaryota</taxon>
        <taxon>Fungi</taxon>
        <taxon>Dikarya</taxon>
        <taxon>Ascomycota</taxon>
        <taxon>Pezizomycotina</taxon>
        <taxon>Sordariomycetes</taxon>
        <taxon>Hypocreomycetidae</taxon>
        <taxon>Hypocreales</taxon>
        <taxon>Hypocreaceae</taxon>
        <taxon>Trichoderma</taxon>
    </lineage>
</organism>
<evidence type="ECO:0000313" key="2">
    <source>
        <dbReference type="Proteomes" id="UP000826661"/>
    </source>
</evidence>
<protein>
    <submittedName>
        <fullName evidence="1">Uncharacterized protein</fullName>
    </submittedName>
</protein>
<evidence type="ECO:0000313" key="1">
    <source>
        <dbReference type="EMBL" id="QYS92604.1"/>
    </source>
</evidence>
<proteinExistence type="predicted"/>
<dbReference type="AlphaFoldDB" id="A0A8G0L1U1"/>
<keyword evidence="2" id="KW-1185">Reference proteome</keyword>
<dbReference type="Proteomes" id="UP000826661">
    <property type="component" value="Chromosome I"/>
</dbReference>
<reference evidence="1 2" key="1">
    <citation type="journal article" date="2021" name="BMC Genomics">
        <title>Telomere-to-telomere genome assembly of asparaginase-producing Trichoderma simmonsii.</title>
        <authorList>
            <person name="Chung D."/>
            <person name="Kwon Y.M."/>
            <person name="Yang Y."/>
        </authorList>
    </citation>
    <scope>NUCLEOTIDE SEQUENCE [LARGE SCALE GENOMIC DNA]</scope>
    <source>
        <strain evidence="1 2">GH-Sj1</strain>
    </source>
</reference>
<sequence>MSNIQTDKDQPLLLVDFEDGMWRPVTHSRPIFIDFQDWTHCHPKEPKDVDDNVSAFHSSMMSMPEIHEAATTTTQYSVANGQASSTTDSDIFSSGEHCQCIRSLADMLQRIGGDGGDIDDLLAYLSDGIETCQKTLACGLCSICTNNSMLVAAIMQQLAAIAQDLQRQLLAYVHNVDNMSSTSSTAFSSPTATSTIVNSIEVDIGTAPTVDICIGKYQVRATKLHIKSVLLIGNMHLRDLQQLLAQMREEVVSGTRAAILLREAAEIIEAAVDFQS</sequence>
<gene>
    <name evidence="1" type="ORF">H0G86_000015</name>
</gene>
<accession>A0A8G0L1U1</accession>
<dbReference type="EMBL" id="CP075864">
    <property type="protein sequence ID" value="QYS92604.1"/>
    <property type="molecule type" value="Genomic_DNA"/>
</dbReference>
<name>A0A8G0L1U1_9HYPO</name>